<dbReference type="EMBL" id="FZOC01000007">
    <property type="protein sequence ID" value="SNS16704.1"/>
    <property type="molecule type" value="Genomic_DNA"/>
</dbReference>
<gene>
    <name evidence="1" type="ORF">SAMN04488503_3021</name>
</gene>
<accession>A0A239CB82</accession>
<evidence type="ECO:0000313" key="1">
    <source>
        <dbReference type="EMBL" id="SNS16704.1"/>
    </source>
</evidence>
<protein>
    <recommendedName>
        <fullName evidence="3">GpW protein</fullName>
    </recommendedName>
</protein>
<sequence>MSEYLSLYTDEELDAEIAAWKVALRDVSMGQSYTIRGRELTLASLAEIKRTLADMAREKSRRLGGQTPRVVQAVIRRSF</sequence>
<dbReference type="AlphaFoldDB" id="A0A239CB82"/>
<dbReference type="RefSeq" id="WP_179217059.1">
    <property type="nucleotide sequence ID" value="NZ_FZOC01000007.1"/>
</dbReference>
<proteinExistence type="predicted"/>
<evidence type="ECO:0008006" key="3">
    <source>
        <dbReference type="Google" id="ProtNLM"/>
    </source>
</evidence>
<keyword evidence="2" id="KW-1185">Reference proteome</keyword>
<reference evidence="1 2" key="1">
    <citation type="submission" date="2017-06" db="EMBL/GenBank/DDBJ databases">
        <authorList>
            <person name="Kim H.J."/>
            <person name="Triplett B.A."/>
        </authorList>
    </citation>
    <scope>NUCLEOTIDE SEQUENCE [LARGE SCALE GENOMIC DNA]</scope>
    <source>
        <strain evidence="1 2">DSM 13116</strain>
    </source>
</reference>
<evidence type="ECO:0000313" key="2">
    <source>
        <dbReference type="Proteomes" id="UP000198324"/>
    </source>
</evidence>
<organism evidence="1 2">
    <name type="scientific">Humidesulfovibrio mexicanus</name>
    <dbReference type="NCBI Taxonomy" id="147047"/>
    <lineage>
        <taxon>Bacteria</taxon>
        <taxon>Pseudomonadati</taxon>
        <taxon>Thermodesulfobacteriota</taxon>
        <taxon>Desulfovibrionia</taxon>
        <taxon>Desulfovibrionales</taxon>
        <taxon>Desulfovibrionaceae</taxon>
        <taxon>Humidesulfovibrio</taxon>
    </lineage>
</organism>
<dbReference type="Proteomes" id="UP000198324">
    <property type="component" value="Unassembled WGS sequence"/>
</dbReference>
<name>A0A239CB82_9BACT</name>